<protein>
    <submittedName>
        <fullName evidence="1">Uncharacterized protein</fullName>
    </submittedName>
</protein>
<dbReference type="Proteomes" id="UP000251721">
    <property type="component" value="Unassembled WGS sequence"/>
</dbReference>
<gene>
    <name evidence="1" type="ORF">NCTC13465_03793</name>
</gene>
<evidence type="ECO:0000313" key="1">
    <source>
        <dbReference type="EMBL" id="SQC45244.1"/>
    </source>
</evidence>
<reference evidence="1 2" key="1">
    <citation type="submission" date="2018-06" db="EMBL/GenBank/DDBJ databases">
        <authorList>
            <consortium name="Pathogen Informatics"/>
            <person name="Doyle S."/>
        </authorList>
    </citation>
    <scope>NUCLEOTIDE SEQUENCE [LARGE SCALE GENOMIC DNA]</scope>
    <source>
        <strain evidence="1 2">NCTC13465</strain>
    </source>
</reference>
<sequence length="223" mass="24084">MAVRSWGLRRSLSAHRFSTIITLRVMPTPGGYDLKVTDNIKKTEMVLIRPSAVRSLGMGNYLGGDVVPQGDTFVFEPAIGRLRAVVGRTAGTAESRLDVAMDTGKFHLAFFDVSGEAVQVHKMVSGQLVSGALTAVTARAIPSPAKPIMVARANNTMTDFLGSVDIAMTGVWSGTNLTAAQKQDMCNVIMEMYGDNPAAGVAIKQEADCVRQKIQCIPHRRRY</sequence>
<evidence type="ECO:0000313" key="2">
    <source>
        <dbReference type="Proteomes" id="UP000251721"/>
    </source>
</evidence>
<name>A0A2X3FDL3_KLEPN</name>
<dbReference type="AlphaFoldDB" id="A0A2X3FDL3"/>
<dbReference type="EMBL" id="UAWQ01000018">
    <property type="protein sequence ID" value="SQC45244.1"/>
    <property type="molecule type" value="Genomic_DNA"/>
</dbReference>
<accession>A0A2X3FDL3</accession>
<organism evidence="1 2">
    <name type="scientific">Klebsiella pneumoniae</name>
    <dbReference type="NCBI Taxonomy" id="573"/>
    <lineage>
        <taxon>Bacteria</taxon>
        <taxon>Pseudomonadati</taxon>
        <taxon>Pseudomonadota</taxon>
        <taxon>Gammaproteobacteria</taxon>
        <taxon>Enterobacterales</taxon>
        <taxon>Enterobacteriaceae</taxon>
        <taxon>Klebsiella/Raoultella group</taxon>
        <taxon>Klebsiella</taxon>
        <taxon>Klebsiella pneumoniae complex</taxon>
    </lineage>
</organism>
<proteinExistence type="predicted"/>